<dbReference type="EMBL" id="QKMR01000045">
    <property type="protein sequence ID" value="PYG83892.1"/>
    <property type="molecule type" value="Genomic_DNA"/>
</dbReference>
<dbReference type="GO" id="GO:0003677">
    <property type="term" value="F:DNA binding"/>
    <property type="evidence" value="ECO:0007669"/>
    <property type="project" value="UniProtKB-UniRule"/>
</dbReference>
<comment type="function">
    <text evidence="1 6">Required for the transposition of the insertion element.</text>
</comment>
<dbReference type="PANTHER" id="PTHR33217">
    <property type="entry name" value="TRANSPOSASE FOR INSERTION SEQUENCE ELEMENT IS1081"/>
    <property type="match status" value="1"/>
</dbReference>
<sequence length="96" mass="11160">MSALPKELIQEIIQENDFRNPGEIMSFLKESFKEVLQEILEAEMDVTLGYPREDLSQKITDNSRNGYSTKRLKSEFGPVQIEVPRDRKGEFEPKII</sequence>
<evidence type="ECO:0000256" key="2">
    <source>
        <dbReference type="ARBA" id="ARBA00010961"/>
    </source>
</evidence>
<organism evidence="7 8">
    <name type="scientific">Ruminiclostridium sufflavum DSM 19573</name>
    <dbReference type="NCBI Taxonomy" id="1121337"/>
    <lineage>
        <taxon>Bacteria</taxon>
        <taxon>Bacillati</taxon>
        <taxon>Bacillota</taxon>
        <taxon>Clostridia</taxon>
        <taxon>Eubacteriales</taxon>
        <taxon>Oscillospiraceae</taxon>
        <taxon>Ruminiclostridium</taxon>
    </lineage>
</organism>
<evidence type="ECO:0000313" key="7">
    <source>
        <dbReference type="EMBL" id="PYG83892.1"/>
    </source>
</evidence>
<feature type="non-terminal residue" evidence="7">
    <location>
        <position position="96"/>
    </location>
</feature>
<gene>
    <name evidence="7" type="ORF">LY28_03777</name>
</gene>
<dbReference type="Pfam" id="PF00872">
    <property type="entry name" value="Transposase_mut"/>
    <property type="match status" value="1"/>
</dbReference>
<evidence type="ECO:0000313" key="8">
    <source>
        <dbReference type="Proteomes" id="UP000248132"/>
    </source>
</evidence>
<comment type="similarity">
    <text evidence="2 6">Belongs to the transposase mutator family.</text>
</comment>
<dbReference type="Proteomes" id="UP000248132">
    <property type="component" value="Unassembled WGS sequence"/>
</dbReference>
<dbReference type="GO" id="GO:0004803">
    <property type="term" value="F:transposase activity"/>
    <property type="evidence" value="ECO:0007669"/>
    <property type="project" value="UniProtKB-UniRule"/>
</dbReference>
<proteinExistence type="inferred from homology"/>
<evidence type="ECO:0000256" key="3">
    <source>
        <dbReference type="ARBA" id="ARBA00022578"/>
    </source>
</evidence>
<reference evidence="7 8" key="1">
    <citation type="submission" date="2018-06" db="EMBL/GenBank/DDBJ databases">
        <title>Genomic Encyclopedia of Type Strains, Phase I: the one thousand microbial genomes (KMG-I) project.</title>
        <authorList>
            <person name="Kyrpides N."/>
        </authorList>
    </citation>
    <scope>NUCLEOTIDE SEQUENCE [LARGE SCALE GENOMIC DNA]</scope>
    <source>
        <strain evidence="7 8">DSM 19573</strain>
    </source>
</reference>
<dbReference type="RefSeq" id="WP_207658155.1">
    <property type="nucleotide sequence ID" value="NZ_QKMR01000045.1"/>
</dbReference>
<accession>A0A318XF72</accession>
<comment type="caution">
    <text evidence="7">The sequence shown here is derived from an EMBL/GenBank/DDBJ whole genome shotgun (WGS) entry which is preliminary data.</text>
</comment>
<evidence type="ECO:0000256" key="6">
    <source>
        <dbReference type="RuleBase" id="RU365089"/>
    </source>
</evidence>
<keyword evidence="8" id="KW-1185">Reference proteome</keyword>
<evidence type="ECO:0000256" key="1">
    <source>
        <dbReference type="ARBA" id="ARBA00002190"/>
    </source>
</evidence>
<keyword evidence="5 6" id="KW-0233">DNA recombination</keyword>
<keyword evidence="4 6" id="KW-0238">DNA-binding</keyword>
<keyword evidence="3 6" id="KW-0815">Transposition</keyword>
<keyword evidence="6" id="KW-0814">Transposable element</keyword>
<evidence type="ECO:0000256" key="5">
    <source>
        <dbReference type="ARBA" id="ARBA00023172"/>
    </source>
</evidence>
<dbReference type="InterPro" id="IPR001207">
    <property type="entry name" value="Transposase_mutator"/>
</dbReference>
<name>A0A318XF72_9FIRM</name>
<dbReference type="PANTHER" id="PTHR33217:SF5">
    <property type="entry name" value="MUTATOR FAMILY TRANSPOSASE"/>
    <property type="match status" value="1"/>
</dbReference>
<protein>
    <recommendedName>
        <fullName evidence="6">Mutator family transposase</fullName>
    </recommendedName>
</protein>
<dbReference type="AlphaFoldDB" id="A0A318XF72"/>
<evidence type="ECO:0000256" key="4">
    <source>
        <dbReference type="ARBA" id="ARBA00023125"/>
    </source>
</evidence>
<dbReference type="GO" id="GO:0006313">
    <property type="term" value="P:DNA transposition"/>
    <property type="evidence" value="ECO:0007669"/>
    <property type="project" value="UniProtKB-UniRule"/>
</dbReference>